<dbReference type="EMBL" id="CAID01000006">
    <property type="protein sequence ID" value="CEF98352.1"/>
    <property type="molecule type" value="Genomic_DNA"/>
</dbReference>
<evidence type="ECO:0000313" key="3">
    <source>
        <dbReference type="EMBL" id="OUS48468.1"/>
    </source>
</evidence>
<dbReference type="AlphaFoldDB" id="A0A090M6N8"/>
<keyword evidence="1" id="KW-1133">Transmembrane helix</keyword>
<feature type="transmembrane region" description="Helical" evidence="1">
    <location>
        <begin position="96"/>
        <end position="118"/>
    </location>
</feature>
<reference evidence="3" key="3">
    <citation type="submission" date="2017-04" db="EMBL/GenBank/DDBJ databases">
        <title>Population genomics of picophytoplankton unveils novel chromosome hypervariability.</title>
        <authorList>
            <consortium name="DOE Joint Genome Institute"/>
            <person name="Blanc-Mathieu R."/>
            <person name="Krasovec M."/>
            <person name="Hebrard M."/>
            <person name="Yau S."/>
            <person name="Desgranges E."/>
            <person name="Martin J."/>
            <person name="Schackwitz W."/>
            <person name="Kuo A."/>
            <person name="Salin G."/>
            <person name="Donnadieu C."/>
            <person name="Desdevises Y."/>
            <person name="Sanchez-Ferandin S."/>
            <person name="Moreau H."/>
            <person name="Rivals E."/>
            <person name="Grigoriev I.V."/>
            <person name="Grimsley N."/>
            <person name="Eyre-Walker A."/>
            <person name="Piganeau G."/>
        </authorList>
    </citation>
    <scope>NUCLEOTIDE SEQUENCE [LARGE SCALE GENOMIC DNA]</scope>
    <source>
        <strain evidence="3">RCC 1115</strain>
    </source>
</reference>
<proteinExistence type="predicted"/>
<reference evidence="2" key="2">
    <citation type="journal article" date="2014" name="BMC Genomics">
        <title>An improved genome of the model marine alga Ostreococcus tauri unfolds by assessing Illumina de novo assemblies.</title>
        <authorList>
            <person name="Blanc-Mathieu R."/>
            <person name="Verhelst B."/>
            <person name="Derelle E."/>
            <person name="Rombauts S."/>
            <person name="Bouget F.Y."/>
            <person name="Carre I."/>
            <person name="Chateau A."/>
            <person name="Eyre-Walker A."/>
            <person name="Grimsley N."/>
            <person name="Moreau H."/>
            <person name="Piegu B."/>
            <person name="Rivals E."/>
            <person name="Schackwitz W."/>
            <person name="Van de Peer Y."/>
            <person name="Piganeau G."/>
        </authorList>
    </citation>
    <scope>NUCLEOTIDE SEQUENCE</scope>
    <source>
        <strain evidence="2">RCC4221</strain>
    </source>
</reference>
<name>A0A090M6N8_OSTTA</name>
<evidence type="ECO:0000313" key="2">
    <source>
        <dbReference type="EMBL" id="CEF98352.1"/>
    </source>
</evidence>
<feature type="transmembrane region" description="Helical" evidence="1">
    <location>
        <begin position="124"/>
        <end position="143"/>
    </location>
</feature>
<gene>
    <name evidence="3" type="ORF">BE221DRAFT_18999</name>
    <name evidence="2" type="ORF">OT_ostta06g02210</name>
</gene>
<accession>A0A454XWT2</accession>
<feature type="transmembrane region" description="Helical" evidence="1">
    <location>
        <begin position="66"/>
        <end position="84"/>
    </location>
</feature>
<evidence type="ECO:0000313" key="4">
    <source>
        <dbReference type="Proteomes" id="UP000009170"/>
    </source>
</evidence>
<dbReference type="Proteomes" id="UP000195557">
    <property type="component" value="Unassembled WGS sequence"/>
</dbReference>
<reference evidence="2 4" key="1">
    <citation type="journal article" date="2006" name="Proc. Natl. Acad. Sci. U.S.A.">
        <title>Genome analysis of the smallest free-living eukaryote Ostreococcus tauri unveils many unique features.</title>
        <authorList>
            <person name="Derelle E."/>
            <person name="Ferraz C."/>
            <person name="Rombauts S."/>
            <person name="Rouze P."/>
            <person name="Worden A.Z."/>
            <person name="Robbens S."/>
            <person name="Partensky F."/>
            <person name="Degroeve S."/>
            <person name="Echeynie S."/>
            <person name="Cooke R."/>
            <person name="Saeys Y."/>
            <person name="Wuyts J."/>
            <person name="Jabbari K."/>
            <person name="Bowler C."/>
            <person name="Panaud O."/>
            <person name="Piegu B."/>
            <person name="Ball S.G."/>
            <person name="Ral J.-P."/>
            <person name="Bouget F.-Y."/>
            <person name="Piganeau G."/>
            <person name="De Baets B."/>
            <person name="Picard A."/>
            <person name="Delseny M."/>
            <person name="Demaille J."/>
            <person name="Van de Peer Y."/>
            <person name="Moreau H."/>
        </authorList>
    </citation>
    <scope>NUCLEOTIDE SEQUENCE [LARGE SCALE GENOMIC DNA]</scope>
    <source>
        <strain evidence="2 4">OTTH0595</strain>
    </source>
</reference>
<keyword evidence="1" id="KW-0472">Membrane</keyword>
<accession>A0A1Y5IFY2</accession>
<dbReference type="Proteomes" id="UP000009170">
    <property type="component" value="Unassembled WGS sequence"/>
</dbReference>
<keyword evidence="1" id="KW-0812">Transmembrane</keyword>
<organism evidence="2 4">
    <name type="scientific">Ostreococcus tauri</name>
    <name type="common">Marine green alga</name>
    <dbReference type="NCBI Taxonomy" id="70448"/>
    <lineage>
        <taxon>Eukaryota</taxon>
        <taxon>Viridiplantae</taxon>
        <taxon>Chlorophyta</taxon>
        <taxon>Mamiellophyceae</taxon>
        <taxon>Mamiellales</taxon>
        <taxon>Bathycoccaceae</taxon>
        <taxon>Ostreococcus</taxon>
    </lineage>
</organism>
<dbReference type="EMBL" id="KZ155774">
    <property type="protein sequence ID" value="OUS48468.1"/>
    <property type="molecule type" value="Genomic_DNA"/>
</dbReference>
<evidence type="ECO:0000256" key="1">
    <source>
        <dbReference type="SAM" id="Phobius"/>
    </source>
</evidence>
<keyword evidence="4" id="KW-1185">Reference proteome</keyword>
<dbReference type="OrthoDB" id="495053at2759"/>
<protein>
    <submittedName>
        <fullName evidence="2">Unnamed product</fullName>
    </submittedName>
</protein>
<accession>A0A090M6N8</accession>
<sequence>MSSTASRAHVRRNSSLQDVRAFVAHFPAHLSWRAERESFRHEALQYALWIPFAVVAKYFGFRTISYLFATWFTLGEAMLVYTHARHRKVLRALRWWHILLVIGCAVGVAGAPLVGTFGRFVMDYVFWGVVAMACVFPMVPKTFRADVPDMIYSLGFLRRKTESDGE</sequence>
<dbReference type="InParanoid" id="A0A090M6N8"/>